<protein>
    <recommendedName>
        <fullName evidence="2">MurNAc-LAA domain-containing protein</fullName>
    </recommendedName>
</protein>
<dbReference type="PANTHER" id="PTHR30404:SF0">
    <property type="entry name" value="N-ACETYLMURAMOYL-L-ALANINE AMIDASE AMIC"/>
    <property type="match status" value="1"/>
</dbReference>
<dbReference type="Gene3D" id="3.40.630.40">
    <property type="entry name" value="Zn-dependent exopeptidases"/>
    <property type="match status" value="1"/>
</dbReference>
<dbReference type="SMART" id="SM00728">
    <property type="entry name" value="ChW"/>
    <property type="match status" value="6"/>
</dbReference>
<comment type="caution">
    <text evidence="3">The sequence shown here is derived from an EMBL/GenBank/DDBJ whole genome shotgun (WGS) entry which is preliminary data.</text>
</comment>
<dbReference type="InterPro" id="IPR050695">
    <property type="entry name" value="N-acetylmuramoyl_amidase_3"/>
</dbReference>
<name>A0ABQ1EHA1_9CLOT</name>
<dbReference type="Proteomes" id="UP000663802">
    <property type="component" value="Unassembled WGS sequence"/>
</dbReference>
<dbReference type="InterPro" id="IPR006637">
    <property type="entry name" value="ChW"/>
</dbReference>
<dbReference type="Pfam" id="PF01520">
    <property type="entry name" value="Amidase_3"/>
    <property type="match status" value="1"/>
</dbReference>
<accession>A0ABQ1EHA1</accession>
<organism evidence="3 4">
    <name type="scientific">Clostridium zeae</name>
    <dbReference type="NCBI Taxonomy" id="2759022"/>
    <lineage>
        <taxon>Bacteria</taxon>
        <taxon>Bacillati</taxon>
        <taxon>Bacillota</taxon>
        <taxon>Clostridia</taxon>
        <taxon>Eubacteriales</taxon>
        <taxon>Clostridiaceae</taxon>
        <taxon>Clostridium</taxon>
    </lineage>
</organism>
<proteinExistence type="predicted"/>
<reference evidence="3 4" key="1">
    <citation type="journal article" date="2021" name="Int. J. Syst. Evol. Microbiol.">
        <title>Clostridium zeae sp. nov., isolated from corn silage.</title>
        <authorList>
            <person name="Kobayashi H."/>
            <person name="Tanizawa Y."/>
            <person name="Yagura M."/>
            <person name="Sakamoto M."/>
            <person name="Ohkuma M."/>
            <person name="Tohno M."/>
        </authorList>
    </citation>
    <scope>NUCLEOTIDE SEQUENCE [LARGE SCALE GENOMIC DNA]</scope>
    <source>
        <strain evidence="3 4">CSC2</strain>
    </source>
</reference>
<dbReference type="InterPro" id="IPR002508">
    <property type="entry name" value="MurNAc-LAA_cat"/>
</dbReference>
<sequence length="477" mass="52926">MRKLVLFILPLLVCIIGFKHVAKADELQGVKYSSHIQDIGWQDYNSNGNDSGTSGKALRMEAVKIELQNPSSGMKIKYQTHVQNLGWQNWVENGQVSGTVGNALRVEAIKIQLENVAGYDVQYQVHIQDIGWQNWVKNGEVAGTTGKSLRIEAIRIRLVRNQMTLNYTAHMQTIGWQQVKKEGDIAGTPGEGLRMESINIYSINAPQGLKILYQTHVQNVGWTNWVESGQNSGSTGKCLRIEGLRIKLDGNVGDYHIIYKTYVEGRGWQGWLGDGEISGYVGRSLRIEGLIIKLVKTSELSQYVKPKVAIDIGHNNDYDSGATGIRQEDAMTKEVGDKVINKLKNLGYTVIDTLPSSATSTSDSLIQRSNYANENEVGRFVCVHFNVFNGQAHGSEVFYQTNSDISKNLAQTILNNLVNLGFTNRGIKTDNLSVLRNTTAPAVLIEGCFIDNTDDMQRYDAEKMSSAIVDGIVSNYQ</sequence>
<gene>
    <name evidence="3" type="ORF">CSC2_44590</name>
</gene>
<evidence type="ECO:0000313" key="3">
    <source>
        <dbReference type="EMBL" id="GFZ33933.1"/>
    </source>
</evidence>
<dbReference type="CDD" id="cd02696">
    <property type="entry name" value="MurNAc-LAA"/>
    <property type="match status" value="1"/>
</dbReference>
<dbReference type="Pfam" id="PF07538">
    <property type="entry name" value="ChW"/>
    <property type="match status" value="6"/>
</dbReference>
<keyword evidence="1" id="KW-0378">Hydrolase</keyword>
<dbReference type="PANTHER" id="PTHR30404">
    <property type="entry name" value="N-ACETYLMURAMOYL-L-ALANINE AMIDASE"/>
    <property type="match status" value="1"/>
</dbReference>
<keyword evidence="4" id="KW-1185">Reference proteome</keyword>
<evidence type="ECO:0000259" key="2">
    <source>
        <dbReference type="SMART" id="SM00646"/>
    </source>
</evidence>
<feature type="domain" description="MurNAc-LAA" evidence="2">
    <location>
        <begin position="369"/>
        <end position="473"/>
    </location>
</feature>
<dbReference type="SMART" id="SM00646">
    <property type="entry name" value="Ami_3"/>
    <property type="match status" value="1"/>
</dbReference>
<dbReference type="SUPFAM" id="SSF53187">
    <property type="entry name" value="Zn-dependent exopeptidases"/>
    <property type="match status" value="1"/>
</dbReference>
<evidence type="ECO:0000256" key="1">
    <source>
        <dbReference type="ARBA" id="ARBA00022801"/>
    </source>
</evidence>
<dbReference type="EMBL" id="BMBA01000008">
    <property type="protein sequence ID" value="GFZ33933.1"/>
    <property type="molecule type" value="Genomic_DNA"/>
</dbReference>
<evidence type="ECO:0000313" key="4">
    <source>
        <dbReference type="Proteomes" id="UP000663802"/>
    </source>
</evidence>
<dbReference type="RefSeq" id="WP_206872447.1">
    <property type="nucleotide sequence ID" value="NZ_BMBA01000008.1"/>
</dbReference>